<dbReference type="Proteomes" id="UP000632222">
    <property type="component" value="Unassembled WGS sequence"/>
</dbReference>
<organism evidence="1 2">
    <name type="scientific">Deinococcus roseus</name>
    <dbReference type="NCBI Taxonomy" id="392414"/>
    <lineage>
        <taxon>Bacteria</taxon>
        <taxon>Thermotogati</taxon>
        <taxon>Deinococcota</taxon>
        <taxon>Deinococci</taxon>
        <taxon>Deinococcales</taxon>
        <taxon>Deinococcaceae</taxon>
        <taxon>Deinococcus</taxon>
    </lineage>
</organism>
<proteinExistence type="predicted"/>
<name>A0ABQ2DEX3_9DEIO</name>
<dbReference type="EMBL" id="BMOD01000031">
    <property type="protein sequence ID" value="GGJ55022.1"/>
    <property type="molecule type" value="Genomic_DNA"/>
</dbReference>
<gene>
    <name evidence="1" type="ORF">GCM10008938_46360</name>
</gene>
<comment type="caution">
    <text evidence="1">The sequence shown here is derived from an EMBL/GenBank/DDBJ whole genome shotgun (WGS) entry which is preliminary data.</text>
</comment>
<evidence type="ECO:0000313" key="2">
    <source>
        <dbReference type="Proteomes" id="UP000632222"/>
    </source>
</evidence>
<protein>
    <submittedName>
        <fullName evidence="1">Uncharacterized protein</fullName>
    </submittedName>
</protein>
<dbReference type="InterPro" id="IPR043746">
    <property type="entry name" value="DUF5691"/>
</dbReference>
<sequence>MTATSAWETLKKQVLLGTARQPEAANLPEGLPVPQGTPEEQALFSLAALGLYLRVSREPQAAPAHTAEKAALEKLPECSPAATSVLQAVQATSSLLLPEILNLLQQRRWRVPHALLPSLLETATAETELRVPLNAVMGERGNWLARQNPRWKWAVQAQGTEQDWENGTPQERRQHLEKLRQLDPRQARTLLETGWKQEKAADRESFLQTFHSGLSGADEAFLEAALADRAKGVREEAGTLLARLPESAYQKRMQQRASTLIVKQPVQLSVMKKLQGQPDFKLEVQLPDTLPEDWKQDGIQEKSQIYGLGDKGYWLVQVVQKVDPDFWTALAGLEAKAFWQMVAQNKDWGKHLMSALTEAAKNTRNLQWLDVIQNYHNALWLEFYPADQHEQKIKNWLTQDRLPDVTVLRILPRWSADLSLHVLHVFSRKLKALKPNDYNKQYELERFLHQMALYLHPKTLQENLIAHPNYAQVEHLIDLRIRMHKEI</sequence>
<accession>A0ABQ2DEX3</accession>
<keyword evidence="2" id="KW-1185">Reference proteome</keyword>
<reference evidence="2" key="1">
    <citation type="journal article" date="2019" name="Int. J. Syst. Evol. Microbiol.">
        <title>The Global Catalogue of Microorganisms (GCM) 10K type strain sequencing project: providing services to taxonomists for standard genome sequencing and annotation.</title>
        <authorList>
            <consortium name="The Broad Institute Genomics Platform"/>
            <consortium name="The Broad Institute Genome Sequencing Center for Infectious Disease"/>
            <person name="Wu L."/>
            <person name="Ma J."/>
        </authorList>
    </citation>
    <scope>NUCLEOTIDE SEQUENCE [LARGE SCALE GENOMIC DNA]</scope>
    <source>
        <strain evidence="2">JCM 14370</strain>
    </source>
</reference>
<dbReference type="Pfam" id="PF18944">
    <property type="entry name" value="DUF5691"/>
    <property type="match status" value="1"/>
</dbReference>
<dbReference type="RefSeq" id="WP_189007769.1">
    <property type="nucleotide sequence ID" value="NZ_BMOD01000031.1"/>
</dbReference>
<evidence type="ECO:0000313" key="1">
    <source>
        <dbReference type="EMBL" id="GGJ55022.1"/>
    </source>
</evidence>